<accession>A0A4Y7QLB5</accession>
<evidence type="ECO:0000313" key="1">
    <source>
        <dbReference type="EMBL" id="TDL27882.1"/>
    </source>
</evidence>
<keyword evidence="2" id="KW-1185">Reference proteome</keyword>
<dbReference type="EMBL" id="ML170158">
    <property type="protein sequence ID" value="TDL27882.1"/>
    <property type="molecule type" value="Genomic_DNA"/>
</dbReference>
<sequence length="368" mass="41070">MSTPFDGFRGAVGSDFGIGMKDVIQLVKDQDVDIGFPTFDAVRPYAIHSLILPALENRTVLIGDGRHELPLSCSVKAPVSDIFSALCWLFSVTRLNKIVRTDDGWYRRGLAMMTIIFKRIFESLGITRAFPYCVVVIMSADSCFSPDDSGIAHDGHLHAMFACSLPATAIQGFDKPMLIIIRGKSFLKYAPEEARLYVERAPQGDRLFNCGEALAILSLTTVRPYQTIHVTAIRVEGVWAMIEEDPNCDLDAVVEFVHMRLCRNCRYQMQVNRIQCLDHVKKVVYPVNAASESANMGVQDLEGWRTLCSCENPVAIMGDKVVCPQAECTMVWCSKECLDADEGHIQVCEGIFGRGKKLRTSRMLDRDL</sequence>
<dbReference type="Proteomes" id="UP000294933">
    <property type="component" value="Unassembled WGS sequence"/>
</dbReference>
<protein>
    <submittedName>
        <fullName evidence="1">Uncharacterized protein</fullName>
    </submittedName>
</protein>
<proteinExistence type="predicted"/>
<dbReference type="AlphaFoldDB" id="A0A4Y7QLB5"/>
<reference evidence="1 2" key="1">
    <citation type="submission" date="2018-06" db="EMBL/GenBank/DDBJ databases">
        <title>A transcriptomic atlas of mushroom development highlights an independent origin of complex multicellularity.</title>
        <authorList>
            <consortium name="DOE Joint Genome Institute"/>
            <person name="Krizsan K."/>
            <person name="Almasi E."/>
            <person name="Merenyi Z."/>
            <person name="Sahu N."/>
            <person name="Viragh M."/>
            <person name="Koszo T."/>
            <person name="Mondo S."/>
            <person name="Kiss B."/>
            <person name="Balint B."/>
            <person name="Kues U."/>
            <person name="Barry K."/>
            <person name="Hegedus J.C."/>
            <person name="Henrissat B."/>
            <person name="Johnson J."/>
            <person name="Lipzen A."/>
            <person name="Ohm R."/>
            <person name="Nagy I."/>
            <person name="Pangilinan J."/>
            <person name="Yan J."/>
            <person name="Xiong Y."/>
            <person name="Grigoriev I.V."/>
            <person name="Hibbett D.S."/>
            <person name="Nagy L.G."/>
        </authorList>
    </citation>
    <scope>NUCLEOTIDE SEQUENCE [LARGE SCALE GENOMIC DNA]</scope>
    <source>
        <strain evidence="1 2">SZMC22713</strain>
    </source>
</reference>
<dbReference type="VEuPathDB" id="FungiDB:BD410DRAFT_781797"/>
<gene>
    <name evidence="1" type="ORF">BD410DRAFT_781797</name>
</gene>
<name>A0A4Y7QLB5_9AGAM</name>
<organism evidence="1 2">
    <name type="scientific">Rickenella mellea</name>
    <dbReference type="NCBI Taxonomy" id="50990"/>
    <lineage>
        <taxon>Eukaryota</taxon>
        <taxon>Fungi</taxon>
        <taxon>Dikarya</taxon>
        <taxon>Basidiomycota</taxon>
        <taxon>Agaricomycotina</taxon>
        <taxon>Agaricomycetes</taxon>
        <taxon>Hymenochaetales</taxon>
        <taxon>Rickenellaceae</taxon>
        <taxon>Rickenella</taxon>
    </lineage>
</organism>
<evidence type="ECO:0000313" key="2">
    <source>
        <dbReference type="Proteomes" id="UP000294933"/>
    </source>
</evidence>